<proteinExistence type="predicted"/>
<feature type="region of interest" description="Disordered" evidence="1">
    <location>
        <begin position="1"/>
        <end position="60"/>
    </location>
</feature>
<reference evidence="2 3" key="1">
    <citation type="journal article" date="2020" name="Fungal Divers.">
        <title>Resolving the Mortierellaceae phylogeny through synthesis of multi-gene phylogenetics and phylogenomics.</title>
        <authorList>
            <person name="Vandepol N."/>
            <person name="Liber J."/>
            <person name="Desiro A."/>
            <person name="Na H."/>
            <person name="Kennedy M."/>
            <person name="Barry K."/>
            <person name="Grigoriev I.V."/>
            <person name="Miller A.N."/>
            <person name="O'Donnell K."/>
            <person name="Stajich J.E."/>
            <person name="Bonito G."/>
        </authorList>
    </citation>
    <scope>NUCLEOTIDE SEQUENCE [LARGE SCALE GENOMIC DNA]</scope>
    <source>
        <strain evidence="2 3">AD045</strain>
    </source>
</reference>
<keyword evidence="3" id="KW-1185">Reference proteome</keyword>
<gene>
    <name evidence="2" type="ORF">BGZ96_005889</name>
</gene>
<accession>A0ABQ7JH26</accession>
<sequence>SRFLTHSTALMPRTSPSGASPFLTRTTRFPKQSPPMTRRNSERRVNCRRFSLGNPSSTIH</sequence>
<evidence type="ECO:0000313" key="2">
    <source>
        <dbReference type="EMBL" id="KAG0271322.1"/>
    </source>
</evidence>
<feature type="compositionally biased region" description="Polar residues" evidence="1">
    <location>
        <begin position="1"/>
        <end position="30"/>
    </location>
</feature>
<name>A0ABQ7JH26_9FUNG</name>
<dbReference type="Proteomes" id="UP001194696">
    <property type="component" value="Unassembled WGS sequence"/>
</dbReference>
<protein>
    <submittedName>
        <fullName evidence="2">Uncharacterized protein</fullName>
    </submittedName>
</protein>
<organism evidence="2 3">
    <name type="scientific">Linnemannia gamsii</name>
    <dbReference type="NCBI Taxonomy" id="64522"/>
    <lineage>
        <taxon>Eukaryota</taxon>
        <taxon>Fungi</taxon>
        <taxon>Fungi incertae sedis</taxon>
        <taxon>Mucoromycota</taxon>
        <taxon>Mortierellomycotina</taxon>
        <taxon>Mortierellomycetes</taxon>
        <taxon>Mortierellales</taxon>
        <taxon>Mortierellaceae</taxon>
        <taxon>Linnemannia</taxon>
    </lineage>
</organism>
<comment type="caution">
    <text evidence="2">The sequence shown here is derived from an EMBL/GenBank/DDBJ whole genome shotgun (WGS) entry which is preliminary data.</text>
</comment>
<dbReference type="EMBL" id="JAAAIM010002802">
    <property type="protein sequence ID" value="KAG0271322.1"/>
    <property type="molecule type" value="Genomic_DNA"/>
</dbReference>
<feature type="non-terminal residue" evidence="2">
    <location>
        <position position="1"/>
    </location>
</feature>
<evidence type="ECO:0000256" key="1">
    <source>
        <dbReference type="SAM" id="MobiDB-lite"/>
    </source>
</evidence>
<evidence type="ECO:0000313" key="3">
    <source>
        <dbReference type="Proteomes" id="UP001194696"/>
    </source>
</evidence>
<feature type="non-terminal residue" evidence="2">
    <location>
        <position position="60"/>
    </location>
</feature>